<feature type="domain" description="Ubiquitin-like" evidence="1">
    <location>
        <begin position="115"/>
        <end position="180"/>
    </location>
</feature>
<gene>
    <name evidence="2" type="ORF">EZS28_010201</name>
</gene>
<accession>A0A5J4WH85</accession>
<dbReference type="EMBL" id="SNRW01001989">
    <property type="protein sequence ID" value="KAA6394271.1"/>
    <property type="molecule type" value="Genomic_DNA"/>
</dbReference>
<name>A0A5J4WH85_9EUKA</name>
<proteinExistence type="predicted"/>
<dbReference type="AlphaFoldDB" id="A0A5J4WH85"/>
<dbReference type="InterPro" id="IPR000626">
    <property type="entry name" value="Ubiquitin-like_dom"/>
</dbReference>
<dbReference type="CDD" id="cd17039">
    <property type="entry name" value="Ubl_ubiquitin_like"/>
    <property type="match status" value="1"/>
</dbReference>
<evidence type="ECO:0000313" key="3">
    <source>
        <dbReference type="Proteomes" id="UP000324800"/>
    </source>
</evidence>
<comment type="caution">
    <text evidence="2">The sequence shown here is derived from an EMBL/GenBank/DDBJ whole genome shotgun (WGS) entry which is preliminary data.</text>
</comment>
<dbReference type="Pfam" id="PF00240">
    <property type="entry name" value="ubiquitin"/>
    <property type="match status" value="1"/>
</dbReference>
<sequence>MGNTSSKGGEISCGQAQDKLKIVFVNNDNLGQRIYLEGINDRTTMDFVANYVMNSLKAKAMDISFVSEYSKAMKLYTNRKKVTGDGIKSSVEAVSGFLTTGVTCSVDQLVAAGCVRIRIDKREQFVDIPYRSQDTVLDLKKKILDSSQVPTENQLMKFEDKVLTNNLKMTQIGIEQYDEVWIHTYPRFLSILMPNGE</sequence>
<dbReference type="InterPro" id="IPR029071">
    <property type="entry name" value="Ubiquitin-like_domsf"/>
</dbReference>
<protein>
    <recommendedName>
        <fullName evidence="1">Ubiquitin-like domain-containing protein</fullName>
    </recommendedName>
</protein>
<evidence type="ECO:0000259" key="1">
    <source>
        <dbReference type="PROSITE" id="PS50053"/>
    </source>
</evidence>
<evidence type="ECO:0000313" key="2">
    <source>
        <dbReference type="EMBL" id="KAA6394271.1"/>
    </source>
</evidence>
<dbReference type="SUPFAM" id="SSF54236">
    <property type="entry name" value="Ubiquitin-like"/>
    <property type="match status" value="1"/>
</dbReference>
<dbReference type="Proteomes" id="UP000324800">
    <property type="component" value="Unassembled WGS sequence"/>
</dbReference>
<dbReference type="Gene3D" id="3.10.20.90">
    <property type="entry name" value="Phosphatidylinositol 3-kinase Catalytic Subunit, Chain A, domain 1"/>
    <property type="match status" value="1"/>
</dbReference>
<reference evidence="2 3" key="1">
    <citation type="submission" date="2019-03" db="EMBL/GenBank/DDBJ databases">
        <title>Single cell metagenomics reveals metabolic interactions within the superorganism composed of flagellate Streblomastix strix and complex community of Bacteroidetes bacteria on its surface.</title>
        <authorList>
            <person name="Treitli S.C."/>
            <person name="Kolisko M."/>
            <person name="Husnik F."/>
            <person name="Keeling P."/>
            <person name="Hampl V."/>
        </authorList>
    </citation>
    <scope>NUCLEOTIDE SEQUENCE [LARGE SCALE GENOMIC DNA]</scope>
    <source>
        <strain evidence="2">ST1C</strain>
    </source>
</reference>
<organism evidence="2 3">
    <name type="scientific">Streblomastix strix</name>
    <dbReference type="NCBI Taxonomy" id="222440"/>
    <lineage>
        <taxon>Eukaryota</taxon>
        <taxon>Metamonada</taxon>
        <taxon>Preaxostyla</taxon>
        <taxon>Oxymonadida</taxon>
        <taxon>Streblomastigidae</taxon>
        <taxon>Streblomastix</taxon>
    </lineage>
</organism>
<dbReference type="PROSITE" id="PS50053">
    <property type="entry name" value="UBIQUITIN_2"/>
    <property type="match status" value="1"/>
</dbReference>
<feature type="non-terminal residue" evidence="2">
    <location>
        <position position="197"/>
    </location>
</feature>